<dbReference type="EMBL" id="FNDI01000038">
    <property type="protein sequence ID" value="SDJ22563.1"/>
    <property type="molecule type" value="Genomic_DNA"/>
</dbReference>
<accession>A0A7Z7BH22</accession>
<evidence type="ECO:0000313" key="2">
    <source>
        <dbReference type="Proteomes" id="UP000198900"/>
    </source>
</evidence>
<proteinExistence type="predicted"/>
<protein>
    <submittedName>
        <fullName evidence="1">Uncharacterized protein</fullName>
    </submittedName>
</protein>
<organism evidence="1 2">
    <name type="scientific">Paraburkholderia steynii</name>
    <dbReference type="NCBI Taxonomy" id="1245441"/>
    <lineage>
        <taxon>Bacteria</taxon>
        <taxon>Pseudomonadati</taxon>
        <taxon>Pseudomonadota</taxon>
        <taxon>Betaproteobacteria</taxon>
        <taxon>Burkholderiales</taxon>
        <taxon>Burkholderiaceae</taxon>
        <taxon>Paraburkholderia</taxon>
    </lineage>
</organism>
<keyword evidence="2" id="KW-1185">Reference proteome</keyword>
<dbReference type="AlphaFoldDB" id="A0A7Z7BH22"/>
<dbReference type="Proteomes" id="UP000198900">
    <property type="component" value="Unassembled WGS sequence"/>
</dbReference>
<reference evidence="1" key="1">
    <citation type="submission" date="2016-10" db="EMBL/GenBank/DDBJ databases">
        <authorList>
            <person name="Varghese N."/>
            <person name="Submissions S."/>
        </authorList>
    </citation>
    <scope>NUCLEOTIDE SEQUENCE [LARGE SCALE GENOMIC DNA]</scope>
    <source>
        <strain evidence="1">YR281</strain>
    </source>
</reference>
<evidence type="ECO:0000313" key="1">
    <source>
        <dbReference type="EMBL" id="SDJ22563.1"/>
    </source>
</evidence>
<comment type="caution">
    <text evidence="1">The sequence shown here is derived from an EMBL/GenBank/DDBJ whole genome shotgun (WGS) entry which is preliminary data.</text>
</comment>
<sequence length="225" mass="25040">MDLLKHPQTRRYDSVHEDERAGVVETVAQSLFSLGKRQAASVTLTLASMSNTQRRAGFSRIAAFTQIGTDVRERLCSRSNDGRPFASSTVNSDPTRSRAARVRWLRIPIADYAHSHAGVPAPVIVDRRYIIRQSAAINIRSSQPVCGRWNVGSVTVETRCSSEQVAVRRPAGLAVPMMLALENTRSGRSDGFLDRSIHRRRFLSRYLLKSRQNRARAAASCPGEH</sequence>
<name>A0A7Z7BH22_9BURK</name>
<gene>
    <name evidence="1" type="ORF">SAMN04487926_13827</name>
</gene>